<feature type="domain" description="Chalcone isomerase" evidence="2">
    <location>
        <begin position="51"/>
        <end position="167"/>
    </location>
</feature>
<feature type="signal peptide" evidence="1">
    <location>
        <begin position="1"/>
        <end position="29"/>
    </location>
</feature>
<protein>
    <submittedName>
        <fullName evidence="3">Chalcone isomerase-like protein</fullName>
    </submittedName>
</protein>
<keyword evidence="1" id="KW-0732">Signal</keyword>
<feature type="chain" id="PRO_5016372063" evidence="1">
    <location>
        <begin position="30"/>
        <end position="180"/>
    </location>
</feature>
<dbReference type="EMBL" id="QLMD01000004">
    <property type="protein sequence ID" value="RAJ98831.1"/>
    <property type="molecule type" value="Genomic_DNA"/>
</dbReference>
<organism evidence="3 4">
    <name type="scientific">Aliidiomarina maris</name>
    <dbReference type="NCBI Taxonomy" id="531312"/>
    <lineage>
        <taxon>Bacteria</taxon>
        <taxon>Pseudomonadati</taxon>
        <taxon>Pseudomonadota</taxon>
        <taxon>Gammaproteobacteria</taxon>
        <taxon>Alteromonadales</taxon>
        <taxon>Idiomarinaceae</taxon>
        <taxon>Aliidiomarina</taxon>
    </lineage>
</organism>
<accession>A0A327WZA4</accession>
<comment type="caution">
    <text evidence="3">The sequence shown here is derived from an EMBL/GenBank/DDBJ whole genome shotgun (WGS) entry which is preliminary data.</text>
</comment>
<dbReference type="GO" id="GO:0016853">
    <property type="term" value="F:isomerase activity"/>
    <property type="evidence" value="ECO:0007669"/>
    <property type="project" value="UniProtKB-KW"/>
</dbReference>
<reference evidence="3 4" key="1">
    <citation type="submission" date="2018-06" db="EMBL/GenBank/DDBJ databases">
        <title>Genomic Encyclopedia of Type Strains, Phase III (KMG-III): the genomes of soil and plant-associated and newly described type strains.</title>
        <authorList>
            <person name="Whitman W."/>
        </authorList>
    </citation>
    <scope>NUCLEOTIDE SEQUENCE [LARGE SCALE GENOMIC DNA]</scope>
    <source>
        <strain evidence="3 4">CGMCC 1.15366</strain>
    </source>
</reference>
<dbReference type="Proteomes" id="UP000249203">
    <property type="component" value="Unassembled WGS sequence"/>
</dbReference>
<keyword evidence="3" id="KW-0413">Isomerase</keyword>
<gene>
    <name evidence="3" type="ORF">B0I24_10432</name>
</gene>
<evidence type="ECO:0000259" key="2">
    <source>
        <dbReference type="Pfam" id="PF16036"/>
    </source>
</evidence>
<dbReference type="InterPro" id="IPR016087">
    <property type="entry name" value="Chalcone_isomerase"/>
</dbReference>
<dbReference type="RefSeq" id="WP_241974077.1">
    <property type="nucleotide sequence ID" value="NZ_PIPK01000004.1"/>
</dbReference>
<proteinExistence type="predicted"/>
<sequence>MCKLNRIWVSCCAAIMFAASVLMVPTAQAQQQCYADVTDDLSKVGETRLRVYFFRVYDATLFTASGAYPDEQETALQLNYLRDIRAQQLIDTTRDEWNKLGYSVDAEAEAWLAQLGQIWPDVSQGDCLIARHVDQQIRFYNDQGLLGAIDDQNFAERFLAIWLSEQSSFRRNRDELVGAR</sequence>
<evidence type="ECO:0000313" key="3">
    <source>
        <dbReference type="EMBL" id="RAJ98831.1"/>
    </source>
</evidence>
<evidence type="ECO:0000256" key="1">
    <source>
        <dbReference type="SAM" id="SignalP"/>
    </source>
</evidence>
<dbReference type="Pfam" id="PF16036">
    <property type="entry name" value="Chalcone_3"/>
    <property type="match status" value="1"/>
</dbReference>
<evidence type="ECO:0000313" key="4">
    <source>
        <dbReference type="Proteomes" id="UP000249203"/>
    </source>
</evidence>
<dbReference type="AlphaFoldDB" id="A0A327WZA4"/>
<name>A0A327WZA4_9GAMM</name>